<evidence type="ECO:0000313" key="4">
    <source>
        <dbReference type="EMBL" id="KAJ1529486.1"/>
    </source>
</evidence>
<keyword evidence="5" id="KW-1185">Reference proteome</keyword>
<dbReference type="AlphaFoldDB" id="A0AAV7XXR3"/>
<reference evidence="4" key="1">
    <citation type="submission" date="2022-12" db="EMBL/GenBank/DDBJ databases">
        <title>Chromosome-level genome assembly of the bean flower thrips Megalurothrips usitatus.</title>
        <authorList>
            <person name="Ma L."/>
            <person name="Liu Q."/>
            <person name="Li H."/>
            <person name="Cai W."/>
        </authorList>
    </citation>
    <scope>NUCLEOTIDE SEQUENCE</scope>
    <source>
        <strain evidence="4">Cailab_2022a</strain>
    </source>
</reference>
<keyword evidence="3" id="KW-0732">Signal</keyword>
<keyword evidence="2" id="KW-1133">Transmembrane helix</keyword>
<evidence type="ECO:0000256" key="1">
    <source>
        <dbReference type="SAM" id="MobiDB-lite"/>
    </source>
</evidence>
<feature type="chain" id="PRO_5043742639" evidence="3">
    <location>
        <begin position="21"/>
        <end position="348"/>
    </location>
</feature>
<name>A0AAV7XXR3_9NEOP</name>
<proteinExistence type="predicted"/>
<feature type="transmembrane region" description="Helical" evidence="2">
    <location>
        <begin position="321"/>
        <end position="344"/>
    </location>
</feature>
<dbReference type="EMBL" id="JAPTSV010000003">
    <property type="protein sequence ID" value="KAJ1529486.1"/>
    <property type="molecule type" value="Genomic_DNA"/>
</dbReference>
<dbReference type="Proteomes" id="UP001075354">
    <property type="component" value="Chromosome 3"/>
</dbReference>
<keyword evidence="2" id="KW-0472">Membrane</keyword>
<feature type="compositionally biased region" description="Low complexity" evidence="1">
    <location>
        <begin position="136"/>
        <end position="254"/>
    </location>
</feature>
<feature type="signal peptide" evidence="3">
    <location>
        <begin position="1"/>
        <end position="20"/>
    </location>
</feature>
<evidence type="ECO:0000313" key="5">
    <source>
        <dbReference type="Proteomes" id="UP001075354"/>
    </source>
</evidence>
<sequence>MAASPCCALLLAVLAVAADAAVWTLRCGQIGGSISIGNVELPATATVLDWCDVNEFELNWVQNSQSQSLVFFVDVDMESNTFRLREMQYSNGLQKWTTAGITGFGGLLNGEVVCSEKSFDLEPQTPSSSDPSEPVTATSEATTAASDAETDTSEATTAATDAETDTSEATTAATDAETDTSEATTAASDAETDTSEATTAATDAETDTSEATTAASDAETDTSEATTAATDAETDTSEATTAASDAETDTSEATTAVSASKIFKIKVAAVKEESSPTTQPPTDDGQIRIVFKDFSLWYTENKIDNQSVPQYRSSCRVEPDLTITLAVSGAVTGAALVAAAALALRVFC</sequence>
<keyword evidence="2" id="KW-0812">Transmembrane</keyword>
<protein>
    <submittedName>
        <fullName evidence="4">Uncharacterized protein</fullName>
    </submittedName>
</protein>
<evidence type="ECO:0000256" key="2">
    <source>
        <dbReference type="SAM" id="Phobius"/>
    </source>
</evidence>
<gene>
    <name evidence="4" type="ORF">ONE63_006260</name>
</gene>
<evidence type="ECO:0000256" key="3">
    <source>
        <dbReference type="SAM" id="SignalP"/>
    </source>
</evidence>
<comment type="caution">
    <text evidence="4">The sequence shown here is derived from an EMBL/GenBank/DDBJ whole genome shotgun (WGS) entry which is preliminary data.</text>
</comment>
<feature type="region of interest" description="Disordered" evidence="1">
    <location>
        <begin position="119"/>
        <end position="254"/>
    </location>
</feature>
<organism evidence="4 5">
    <name type="scientific">Megalurothrips usitatus</name>
    <name type="common">bean blossom thrips</name>
    <dbReference type="NCBI Taxonomy" id="439358"/>
    <lineage>
        <taxon>Eukaryota</taxon>
        <taxon>Metazoa</taxon>
        <taxon>Ecdysozoa</taxon>
        <taxon>Arthropoda</taxon>
        <taxon>Hexapoda</taxon>
        <taxon>Insecta</taxon>
        <taxon>Pterygota</taxon>
        <taxon>Neoptera</taxon>
        <taxon>Paraneoptera</taxon>
        <taxon>Thysanoptera</taxon>
        <taxon>Terebrantia</taxon>
        <taxon>Thripoidea</taxon>
        <taxon>Thripidae</taxon>
        <taxon>Megalurothrips</taxon>
    </lineage>
</organism>
<accession>A0AAV7XXR3</accession>